<reference evidence="2" key="1">
    <citation type="submission" date="2021-01" db="EMBL/GenBank/DDBJ databases">
        <authorList>
            <person name="Corre E."/>
            <person name="Pelletier E."/>
            <person name="Niang G."/>
            <person name="Scheremetjew M."/>
            <person name="Finn R."/>
            <person name="Kale V."/>
            <person name="Holt S."/>
            <person name="Cochrane G."/>
            <person name="Meng A."/>
            <person name="Brown T."/>
            <person name="Cohen L."/>
        </authorList>
    </citation>
    <scope>NUCLEOTIDE SEQUENCE</scope>
    <source>
        <strain evidence="2">CCMP826</strain>
    </source>
</reference>
<gene>
    <name evidence="2" type="ORF">HTAM1171_LOCUS3607</name>
</gene>
<feature type="signal peptide" evidence="1">
    <location>
        <begin position="1"/>
        <end position="21"/>
    </location>
</feature>
<name>A0A7S2MFK3_9STRA</name>
<proteinExistence type="predicted"/>
<dbReference type="EMBL" id="HBGV01005973">
    <property type="protein sequence ID" value="CAD9480889.1"/>
    <property type="molecule type" value="Transcribed_RNA"/>
</dbReference>
<evidence type="ECO:0000313" key="2">
    <source>
        <dbReference type="EMBL" id="CAD9480889.1"/>
    </source>
</evidence>
<accession>A0A7S2MFK3</accession>
<evidence type="ECO:0000256" key="1">
    <source>
        <dbReference type="SAM" id="SignalP"/>
    </source>
</evidence>
<keyword evidence="1" id="KW-0732">Signal</keyword>
<feature type="chain" id="PRO_5031354174" evidence="1">
    <location>
        <begin position="22"/>
        <end position="221"/>
    </location>
</feature>
<organism evidence="2">
    <name type="scientific">Helicotheca tamesis</name>
    <dbReference type="NCBI Taxonomy" id="374047"/>
    <lineage>
        <taxon>Eukaryota</taxon>
        <taxon>Sar</taxon>
        <taxon>Stramenopiles</taxon>
        <taxon>Ochrophyta</taxon>
        <taxon>Bacillariophyta</taxon>
        <taxon>Mediophyceae</taxon>
        <taxon>Lithodesmiophycidae</taxon>
        <taxon>Lithodesmiales</taxon>
        <taxon>Lithodesmiaceae</taxon>
        <taxon>Helicotheca</taxon>
    </lineage>
</organism>
<protein>
    <submittedName>
        <fullName evidence="2">Uncharacterized protein</fullName>
    </submittedName>
</protein>
<sequence>MEKSLLLISLALLFTVGDAFSAVLSVRNRAQSICTLKAWSDSTSNGCCNNEIGRRNFFLFPIQVALLGQATSLPAESAMENNQNIFKAGAPISEELAEERLREGRKSAQYLLDNYDEICEGGGDNVRRYLGTVGTSSGLYGISKVMKTLATRADDIVEYTETAQEVEKTIQQADGSAYMAIFVTTSTSYTPPAKYFGDAKVEIKRLIVALDQLAVLIDLKY</sequence>
<dbReference type="AlphaFoldDB" id="A0A7S2MFK3"/>